<comment type="caution">
    <text evidence="2">The sequence shown here is derived from an EMBL/GenBank/DDBJ whole genome shotgun (WGS) entry which is preliminary data.</text>
</comment>
<evidence type="ECO:0000256" key="1">
    <source>
        <dbReference type="SAM" id="SignalP"/>
    </source>
</evidence>
<dbReference type="AlphaFoldDB" id="A0AAV0XK95"/>
<name>A0AAV0XK95_9HEMI</name>
<evidence type="ECO:0000313" key="3">
    <source>
        <dbReference type="Proteomes" id="UP001160148"/>
    </source>
</evidence>
<proteinExistence type="predicted"/>
<feature type="chain" id="PRO_5043965008" evidence="1">
    <location>
        <begin position="26"/>
        <end position="242"/>
    </location>
</feature>
<reference evidence="2 3" key="1">
    <citation type="submission" date="2023-01" db="EMBL/GenBank/DDBJ databases">
        <authorList>
            <person name="Whitehead M."/>
        </authorList>
    </citation>
    <scope>NUCLEOTIDE SEQUENCE [LARGE SCALE GENOMIC DNA]</scope>
</reference>
<accession>A0AAV0XK95</accession>
<evidence type="ECO:0000313" key="2">
    <source>
        <dbReference type="EMBL" id="CAI6368452.1"/>
    </source>
</evidence>
<keyword evidence="1" id="KW-0732">Signal</keyword>
<organism evidence="2 3">
    <name type="scientific">Macrosiphum euphorbiae</name>
    <name type="common">potato aphid</name>
    <dbReference type="NCBI Taxonomy" id="13131"/>
    <lineage>
        <taxon>Eukaryota</taxon>
        <taxon>Metazoa</taxon>
        <taxon>Ecdysozoa</taxon>
        <taxon>Arthropoda</taxon>
        <taxon>Hexapoda</taxon>
        <taxon>Insecta</taxon>
        <taxon>Pterygota</taxon>
        <taxon>Neoptera</taxon>
        <taxon>Paraneoptera</taxon>
        <taxon>Hemiptera</taxon>
        <taxon>Sternorrhyncha</taxon>
        <taxon>Aphidomorpha</taxon>
        <taxon>Aphidoidea</taxon>
        <taxon>Aphididae</taxon>
        <taxon>Macrosiphini</taxon>
        <taxon>Macrosiphum</taxon>
    </lineage>
</organism>
<feature type="signal peptide" evidence="1">
    <location>
        <begin position="1"/>
        <end position="25"/>
    </location>
</feature>
<dbReference type="EMBL" id="CARXXK010000005">
    <property type="protein sequence ID" value="CAI6368452.1"/>
    <property type="molecule type" value="Genomic_DNA"/>
</dbReference>
<keyword evidence="3" id="KW-1185">Reference proteome</keyword>
<protein>
    <submittedName>
        <fullName evidence="2">Uncharacterized protein</fullName>
    </submittedName>
</protein>
<dbReference type="Proteomes" id="UP001160148">
    <property type="component" value="Unassembled WGS sequence"/>
</dbReference>
<gene>
    <name evidence="2" type="ORF">MEUPH1_LOCUS22807</name>
</gene>
<sequence length="242" mass="28599">MSHIKLYNFILIFLCVTLNNFSVLSELSELLKLENAVNIALRHNILKDDHLSYSIKLNDVDLFLYGYFLPSAAAETKTDMYMSVFYISTNCSFAEWLLNRLFNFIEIFPIYYQSKFQYTYNNEFNNDFVRPNLIDKLIEIDSFVQRFINILLHNFLRLTDSRDNDTSLLKTMLLLQFKIHFLTLPVDTSQPPSDDVVVRSILEIMNLIQMFMATNCDVHTYNEKYFTDDEYFINHHIHSISG</sequence>